<dbReference type="GO" id="GO:0003677">
    <property type="term" value="F:DNA binding"/>
    <property type="evidence" value="ECO:0007669"/>
    <property type="project" value="UniProtKB-KW"/>
</dbReference>
<dbReference type="PANTHER" id="PTHR28680">
    <property type="entry name" value="CENTROMERE PROTEIN X"/>
    <property type="match status" value="1"/>
</dbReference>
<keyword evidence="5" id="KW-0234">DNA repair</keyword>
<dbReference type="GO" id="GO:0000712">
    <property type="term" value="P:resolution of meiotic recombination intermediates"/>
    <property type="evidence" value="ECO:0007669"/>
    <property type="project" value="TreeGrafter"/>
</dbReference>
<reference evidence="7 8" key="1">
    <citation type="submission" date="2019-04" db="EMBL/GenBank/DDBJ databases">
        <title>Comparative genomics and transcriptomics to analyze fruiting body development in filamentous ascomycetes.</title>
        <authorList>
            <consortium name="DOE Joint Genome Institute"/>
            <person name="Lutkenhaus R."/>
            <person name="Traeger S."/>
            <person name="Breuer J."/>
            <person name="Kuo A."/>
            <person name="Lipzen A."/>
            <person name="Pangilinan J."/>
            <person name="Dilworth D."/>
            <person name="Sandor L."/>
            <person name="Poggeler S."/>
            <person name="Barry K."/>
            <person name="Grigoriev I.V."/>
            <person name="Nowrousian M."/>
        </authorList>
    </citation>
    <scope>NUCLEOTIDE SEQUENCE [LARGE SCALE GENOMIC DNA]</scope>
    <source>
        <strain evidence="7 8">CBS 389.68</strain>
    </source>
</reference>
<dbReference type="GO" id="GO:0071821">
    <property type="term" value="C:FANCM-MHF complex"/>
    <property type="evidence" value="ECO:0007669"/>
    <property type="project" value="TreeGrafter"/>
</dbReference>
<dbReference type="SUPFAM" id="SSF47113">
    <property type="entry name" value="Histone-fold"/>
    <property type="match status" value="1"/>
</dbReference>
<evidence type="ECO:0000256" key="5">
    <source>
        <dbReference type="ARBA" id="ARBA00023204"/>
    </source>
</evidence>
<dbReference type="GO" id="GO:0046982">
    <property type="term" value="F:protein heterodimerization activity"/>
    <property type="evidence" value="ECO:0007669"/>
    <property type="project" value="InterPro"/>
</dbReference>
<comment type="subcellular location">
    <subcellularLocation>
        <location evidence="1">Nucleus</location>
    </subcellularLocation>
</comment>
<keyword evidence="4" id="KW-0238">DNA-binding</keyword>
<evidence type="ECO:0000256" key="4">
    <source>
        <dbReference type="ARBA" id="ARBA00023125"/>
    </source>
</evidence>
<evidence type="ECO:0000256" key="6">
    <source>
        <dbReference type="ARBA" id="ARBA00023242"/>
    </source>
</evidence>
<sequence>MADDDKPDEIPRQLLQRIIHEFRTDKKTRISEPALEALAEYIKIFIQEAVHRAAAEKKRELKGQNYGRLGSTFLEVEDLEKIAPQLLLDF</sequence>
<evidence type="ECO:0000313" key="8">
    <source>
        <dbReference type="Proteomes" id="UP000298138"/>
    </source>
</evidence>
<dbReference type="OrthoDB" id="2500381at2759"/>
<dbReference type="GO" id="GO:0006281">
    <property type="term" value="P:DNA repair"/>
    <property type="evidence" value="ECO:0007669"/>
    <property type="project" value="UniProtKB-KW"/>
</dbReference>
<organism evidence="7 8">
    <name type="scientific">Ascodesmis nigricans</name>
    <dbReference type="NCBI Taxonomy" id="341454"/>
    <lineage>
        <taxon>Eukaryota</taxon>
        <taxon>Fungi</taxon>
        <taxon>Dikarya</taxon>
        <taxon>Ascomycota</taxon>
        <taxon>Pezizomycotina</taxon>
        <taxon>Pezizomycetes</taxon>
        <taxon>Pezizales</taxon>
        <taxon>Ascodesmidaceae</taxon>
        <taxon>Ascodesmis</taxon>
    </lineage>
</organism>
<evidence type="ECO:0000256" key="3">
    <source>
        <dbReference type="ARBA" id="ARBA00022763"/>
    </source>
</evidence>
<protein>
    <recommendedName>
        <fullName evidence="9">Centromere protein X</fullName>
    </recommendedName>
</protein>
<dbReference type="GO" id="GO:0031297">
    <property type="term" value="P:replication fork processing"/>
    <property type="evidence" value="ECO:0007669"/>
    <property type="project" value="TreeGrafter"/>
</dbReference>
<keyword evidence="6" id="KW-0539">Nucleus</keyword>
<dbReference type="GO" id="GO:0051382">
    <property type="term" value="P:kinetochore assembly"/>
    <property type="evidence" value="ECO:0007669"/>
    <property type="project" value="InterPro"/>
</dbReference>
<dbReference type="InParanoid" id="A0A4S2MWN9"/>
<keyword evidence="3" id="KW-0227">DNA damage</keyword>
<dbReference type="Proteomes" id="UP000298138">
    <property type="component" value="Unassembled WGS sequence"/>
</dbReference>
<keyword evidence="8" id="KW-1185">Reference proteome</keyword>
<evidence type="ECO:0000313" key="7">
    <source>
        <dbReference type="EMBL" id="TGZ81082.1"/>
    </source>
</evidence>
<dbReference type="InterPro" id="IPR018552">
    <property type="entry name" value="CENP-X"/>
</dbReference>
<name>A0A4S2MWN9_9PEZI</name>
<proteinExistence type="inferred from homology"/>
<dbReference type="EMBL" id="ML220121">
    <property type="protein sequence ID" value="TGZ81082.1"/>
    <property type="molecule type" value="Genomic_DNA"/>
</dbReference>
<dbReference type="AlphaFoldDB" id="A0A4S2MWN9"/>
<accession>A0A4S2MWN9</accession>
<dbReference type="Gene3D" id="6.10.130.30">
    <property type="match status" value="1"/>
</dbReference>
<evidence type="ECO:0000256" key="1">
    <source>
        <dbReference type="ARBA" id="ARBA00004123"/>
    </source>
</evidence>
<dbReference type="Pfam" id="PF09415">
    <property type="entry name" value="CENP-X"/>
    <property type="match status" value="1"/>
</dbReference>
<dbReference type="CDD" id="cd22921">
    <property type="entry name" value="HFD_CENP-X"/>
    <property type="match status" value="1"/>
</dbReference>
<comment type="similarity">
    <text evidence="2">Belongs to the CENP-X/MHF2 family.</text>
</comment>
<evidence type="ECO:0008006" key="9">
    <source>
        <dbReference type="Google" id="ProtNLM"/>
    </source>
</evidence>
<dbReference type="InterPro" id="IPR009072">
    <property type="entry name" value="Histone-fold"/>
</dbReference>
<gene>
    <name evidence="7" type="ORF">EX30DRAFT_371764</name>
</gene>
<evidence type="ECO:0000256" key="2">
    <source>
        <dbReference type="ARBA" id="ARBA00009359"/>
    </source>
</evidence>
<dbReference type="PANTHER" id="PTHR28680:SF1">
    <property type="entry name" value="CENTROMERE PROTEIN X"/>
    <property type="match status" value="1"/>
</dbReference>